<comment type="caution">
    <text evidence="2">The sequence shown here is derived from an EMBL/GenBank/DDBJ whole genome shotgun (WGS) entry which is preliminary data.</text>
</comment>
<dbReference type="InterPro" id="IPR009081">
    <property type="entry name" value="PP-bd_ACP"/>
</dbReference>
<dbReference type="Proteomes" id="UP001142292">
    <property type="component" value="Unassembled WGS sequence"/>
</dbReference>
<sequence length="88" mass="9394">MADLQRTIEAFILDSLLLGDEERLPAPTDSLVESGVIDSTGILELIEFLEAEFEITVTEAETVPDNLDGVANLVAYVARKTAADSLAG</sequence>
<accession>A0ABQ5SUZ7</accession>
<proteinExistence type="predicted"/>
<keyword evidence="3" id="KW-1185">Reference proteome</keyword>
<protein>
    <submittedName>
        <fullName evidence="2">Acyl carrier protein</fullName>
    </submittedName>
</protein>
<gene>
    <name evidence="2" type="ORF">GCM10017579_16770</name>
</gene>
<dbReference type="EMBL" id="BSEL01000004">
    <property type="protein sequence ID" value="GLJ67641.1"/>
    <property type="molecule type" value="Genomic_DNA"/>
</dbReference>
<evidence type="ECO:0000313" key="2">
    <source>
        <dbReference type="EMBL" id="GLJ67641.1"/>
    </source>
</evidence>
<reference evidence="2" key="2">
    <citation type="submission" date="2023-01" db="EMBL/GenBank/DDBJ databases">
        <authorList>
            <person name="Sun Q."/>
            <person name="Evtushenko L."/>
        </authorList>
    </citation>
    <scope>NUCLEOTIDE SEQUENCE</scope>
    <source>
        <strain evidence="2">VKM Ac-1246</strain>
    </source>
</reference>
<dbReference type="RefSeq" id="WP_189117688.1">
    <property type="nucleotide sequence ID" value="NZ_BMRK01000004.1"/>
</dbReference>
<dbReference type="SUPFAM" id="SSF47336">
    <property type="entry name" value="ACP-like"/>
    <property type="match status" value="1"/>
</dbReference>
<dbReference type="PROSITE" id="PS50075">
    <property type="entry name" value="CARRIER"/>
    <property type="match status" value="1"/>
</dbReference>
<reference evidence="2" key="1">
    <citation type="journal article" date="2014" name="Int. J. Syst. Evol. Microbiol.">
        <title>Complete genome of a new Firmicutes species belonging to the dominant human colonic microbiota ('Ruminococcus bicirculans') reveals two chromosomes and a selective capacity to utilize plant glucans.</title>
        <authorList>
            <consortium name="NISC Comparative Sequencing Program"/>
            <person name="Wegmann U."/>
            <person name="Louis P."/>
            <person name="Goesmann A."/>
            <person name="Henrissat B."/>
            <person name="Duncan S.H."/>
            <person name="Flint H.J."/>
        </authorList>
    </citation>
    <scope>NUCLEOTIDE SEQUENCE</scope>
    <source>
        <strain evidence="2">VKM Ac-1246</strain>
    </source>
</reference>
<name>A0ABQ5SUZ7_9ACTN</name>
<dbReference type="InterPro" id="IPR036736">
    <property type="entry name" value="ACP-like_sf"/>
</dbReference>
<evidence type="ECO:0000313" key="3">
    <source>
        <dbReference type="Proteomes" id="UP001142292"/>
    </source>
</evidence>
<feature type="domain" description="Carrier" evidence="1">
    <location>
        <begin position="1"/>
        <end position="81"/>
    </location>
</feature>
<organism evidence="2 3">
    <name type="scientific">Nocardioides luteus</name>
    <dbReference type="NCBI Taxonomy" id="1844"/>
    <lineage>
        <taxon>Bacteria</taxon>
        <taxon>Bacillati</taxon>
        <taxon>Actinomycetota</taxon>
        <taxon>Actinomycetes</taxon>
        <taxon>Propionibacteriales</taxon>
        <taxon>Nocardioidaceae</taxon>
        <taxon>Nocardioides</taxon>
    </lineage>
</organism>
<evidence type="ECO:0000259" key="1">
    <source>
        <dbReference type="PROSITE" id="PS50075"/>
    </source>
</evidence>
<dbReference type="Gene3D" id="1.10.1200.10">
    <property type="entry name" value="ACP-like"/>
    <property type="match status" value="1"/>
</dbReference>